<accession>A0A9N8VM46</accession>
<sequence>MDDITPLNPPRLALAATDKTSFAYPTTRDRWPVIITKIIDDIYRTYNSLKKEENETDLEFETKQKEAKSIIEEIGKIKYQLQRDKPLIPLEDDGEPDIPMWHNVFNTYFHDKTWYSGAWLFTECYLYRLLHSAFAKTKYWRNYDPCSRQKKETFGSSFAAIGELATQKRRIVFHELAQVCLWGNATDLSILTNLSGDDIEKLQKAGRGTEALKESEKNILANDLDQVWEEKLKNLRNGRIDFILDNAGFELYVDMVFADWLIQAGYASEIHFHAKRIPWFVSDTTPTDFHWLLSSISNPSSSFSAQQRSDLIELSTRWNSYLENKRWILQTHQFWTSPYAYWHLPYEAPDLFADLCKADLVLVKGDLNYRKLVYDCRWEFTTPFVVSIGSLATIEGVPAILALRTCKADVIVGLPAGVEEKMKASGETNWLYSGKYAVVQYSPGKKGSSNL</sequence>
<feature type="domain" description="Damage-control phosphatase ARMT1-like metal-binding" evidence="9">
    <location>
        <begin position="26"/>
        <end position="421"/>
    </location>
</feature>
<dbReference type="PANTHER" id="PTHR12260:SF4">
    <property type="entry name" value="SUGAR PHOSPHATE PHOSPHATASE"/>
    <property type="match status" value="1"/>
</dbReference>
<comment type="catalytic activity">
    <reaction evidence="6 8">
        <text>beta-D-fructose 6-phosphate = dihydroxyacetone + D-glyceraldehyde 3-phosphate</text>
        <dbReference type="Rhea" id="RHEA:28002"/>
        <dbReference type="ChEBI" id="CHEBI:16016"/>
        <dbReference type="ChEBI" id="CHEBI:57634"/>
        <dbReference type="ChEBI" id="CHEBI:59776"/>
    </reaction>
</comment>
<evidence type="ECO:0000256" key="5">
    <source>
        <dbReference type="ARBA" id="ARBA00023211"/>
    </source>
</evidence>
<evidence type="ECO:0000313" key="11">
    <source>
        <dbReference type="Proteomes" id="UP000789508"/>
    </source>
</evidence>
<comment type="cofactor">
    <cofactor evidence="8">
        <name>Mn(2+)</name>
        <dbReference type="ChEBI" id="CHEBI:29035"/>
    </cofactor>
    <cofactor evidence="8">
        <name>Ni(2+)</name>
        <dbReference type="ChEBI" id="CHEBI:49786"/>
    </cofactor>
</comment>
<dbReference type="Gene3D" id="1.20.930.60">
    <property type="match status" value="1"/>
</dbReference>
<keyword evidence="11" id="KW-1185">Reference proteome</keyword>
<dbReference type="InterPro" id="IPR036075">
    <property type="entry name" value="ARMT-1-like_metal-bd_sf"/>
</dbReference>
<evidence type="ECO:0000256" key="3">
    <source>
        <dbReference type="ARBA" id="ARBA00022723"/>
    </source>
</evidence>
<dbReference type="AlphaFoldDB" id="A0A9N8VM46"/>
<dbReference type="GO" id="GO:0005634">
    <property type="term" value="C:nucleus"/>
    <property type="evidence" value="ECO:0007669"/>
    <property type="project" value="TreeGrafter"/>
</dbReference>
<keyword evidence="4 8" id="KW-0378">Hydrolase</keyword>
<comment type="domain">
    <text evidence="8">Subfamily III proteins have a conserved RTxK motif about 40-50 residues from the C-terminus; the threonine may be replaced by serine or cysteine.</text>
</comment>
<dbReference type="GO" id="GO:0046872">
    <property type="term" value="F:metal ion binding"/>
    <property type="evidence" value="ECO:0007669"/>
    <property type="project" value="UniProtKB-UniRule"/>
</dbReference>
<evidence type="ECO:0000259" key="9">
    <source>
        <dbReference type="Pfam" id="PF01937"/>
    </source>
</evidence>
<proteinExistence type="inferred from homology"/>
<dbReference type="EMBL" id="CAJVPS010000120">
    <property type="protein sequence ID" value="CAG8454392.1"/>
    <property type="molecule type" value="Genomic_DNA"/>
</dbReference>
<evidence type="ECO:0000313" key="10">
    <source>
        <dbReference type="EMBL" id="CAG8454392.1"/>
    </source>
</evidence>
<dbReference type="GO" id="GO:0030643">
    <property type="term" value="P:intracellular phosphate ion homeostasis"/>
    <property type="evidence" value="ECO:0007669"/>
    <property type="project" value="UniProtKB-ARBA"/>
</dbReference>
<dbReference type="InterPro" id="IPR002791">
    <property type="entry name" value="ARMT1-like_metal-bd"/>
</dbReference>
<dbReference type="EC" id="3.1.3.-" evidence="8"/>
<dbReference type="GO" id="GO:0006974">
    <property type="term" value="P:DNA damage response"/>
    <property type="evidence" value="ECO:0007669"/>
    <property type="project" value="TreeGrafter"/>
</dbReference>
<evidence type="ECO:0000256" key="2">
    <source>
        <dbReference type="ARBA" id="ARBA00009519"/>
    </source>
</evidence>
<evidence type="ECO:0000256" key="7">
    <source>
        <dbReference type="ARBA" id="ARBA00054243"/>
    </source>
</evidence>
<comment type="function">
    <text evidence="7 8">Metal-dependent phosphatase that shows phosphatase activity against several substrates, including fructose-1-phosphate and fructose-6-phosphate. Its preference for fructose-1-phosphate, a strong glycating agent that causes DNA damage rather than a canonical yeast metabolite, suggests a damage-control function in hexose phosphate metabolism.</text>
</comment>
<dbReference type="GO" id="GO:0004427">
    <property type="term" value="F:inorganic diphosphate phosphatase activity"/>
    <property type="evidence" value="ECO:0007669"/>
    <property type="project" value="UniProtKB-ARBA"/>
</dbReference>
<reference evidence="10" key="1">
    <citation type="submission" date="2021-06" db="EMBL/GenBank/DDBJ databases">
        <authorList>
            <person name="Kallberg Y."/>
            <person name="Tangrot J."/>
            <person name="Rosling A."/>
        </authorList>
    </citation>
    <scope>NUCLEOTIDE SEQUENCE</scope>
    <source>
        <strain evidence="10">FL130A</strain>
    </source>
</reference>
<evidence type="ECO:0000256" key="6">
    <source>
        <dbReference type="ARBA" id="ARBA00048809"/>
    </source>
</evidence>
<keyword evidence="5 8" id="KW-0464">Manganese</keyword>
<dbReference type="Gene3D" id="3.40.50.10880">
    <property type="entry name" value="Uncharacterised protein PF01937, DUF89, domain 3"/>
    <property type="match status" value="1"/>
</dbReference>
<gene>
    <name evidence="10" type="ORF">ALEPTO_LOCUS1195</name>
</gene>
<dbReference type="GO" id="GO:0016791">
    <property type="term" value="F:phosphatase activity"/>
    <property type="evidence" value="ECO:0007669"/>
    <property type="project" value="TreeGrafter"/>
</dbReference>
<protein>
    <recommendedName>
        <fullName evidence="8">Sugar phosphate phosphatase</fullName>
        <ecNumber evidence="8">3.1.3.-</ecNumber>
    </recommendedName>
</protein>
<dbReference type="Pfam" id="PF01937">
    <property type="entry name" value="ARMT1-like_dom"/>
    <property type="match status" value="1"/>
</dbReference>
<evidence type="ECO:0000256" key="8">
    <source>
        <dbReference type="RuleBase" id="RU367030"/>
    </source>
</evidence>
<dbReference type="InterPro" id="IPR039763">
    <property type="entry name" value="ARMT1"/>
</dbReference>
<dbReference type="SUPFAM" id="SSF111321">
    <property type="entry name" value="AF1104-like"/>
    <property type="match status" value="1"/>
</dbReference>
<dbReference type="FunFam" id="1.20.930.60:FF:000002">
    <property type="entry name" value="Protein-glutamate O-methyltransferase C1393.13"/>
    <property type="match status" value="1"/>
</dbReference>
<dbReference type="FunFam" id="3.40.50.10880:FF:000005">
    <property type="entry name" value="DUF89-domain-containing protein"/>
    <property type="match status" value="1"/>
</dbReference>
<dbReference type="PANTHER" id="PTHR12260">
    <property type="entry name" value="DAMAGE-CONTROL PHOSPHATASE ARMT1"/>
    <property type="match status" value="1"/>
</dbReference>
<evidence type="ECO:0000256" key="4">
    <source>
        <dbReference type="ARBA" id="ARBA00022801"/>
    </source>
</evidence>
<comment type="caution">
    <text evidence="10">The sequence shown here is derived from an EMBL/GenBank/DDBJ whole genome shotgun (WGS) entry which is preliminary data.</text>
</comment>
<keyword evidence="3 8" id="KW-0479">Metal-binding</keyword>
<comment type="catalytic activity">
    <reaction evidence="1 8">
        <text>beta-D-fructose 1-phosphate + H2O = D-fructose + phosphate</text>
        <dbReference type="Rhea" id="RHEA:35603"/>
        <dbReference type="ChEBI" id="CHEBI:15377"/>
        <dbReference type="ChEBI" id="CHEBI:37721"/>
        <dbReference type="ChEBI" id="CHEBI:43474"/>
        <dbReference type="ChEBI" id="CHEBI:138881"/>
    </reaction>
</comment>
<organism evidence="10 11">
    <name type="scientific">Ambispora leptoticha</name>
    <dbReference type="NCBI Taxonomy" id="144679"/>
    <lineage>
        <taxon>Eukaryota</taxon>
        <taxon>Fungi</taxon>
        <taxon>Fungi incertae sedis</taxon>
        <taxon>Mucoromycota</taxon>
        <taxon>Glomeromycotina</taxon>
        <taxon>Glomeromycetes</taxon>
        <taxon>Archaeosporales</taxon>
        <taxon>Ambisporaceae</taxon>
        <taxon>Ambispora</taxon>
    </lineage>
</organism>
<evidence type="ECO:0000256" key="1">
    <source>
        <dbReference type="ARBA" id="ARBA00001326"/>
    </source>
</evidence>
<comment type="similarity">
    <text evidence="2 8">Belongs to the damage-control phosphatase family. Sugar phosphate phosphatase III subfamily.</text>
</comment>
<dbReference type="OrthoDB" id="541375at2759"/>
<dbReference type="Proteomes" id="UP000789508">
    <property type="component" value="Unassembled WGS sequence"/>
</dbReference>
<name>A0A9N8VM46_9GLOM</name>